<evidence type="ECO:0000313" key="11">
    <source>
        <dbReference type="Proteomes" id="UP001596455"/>
    </source>
</evidence>
<evidence type="ECO:0000313" key="10">
    <source>
        <dbReference type="EMBL" id="MFC7405875.1"/>
    </source>
</evidence>
<dbReference type="CDD" id="cd06261">
    <property type="entry name" value="TM_PBP2"/>
    <property type="match status" value="1"/>
</dbReference>
<protein>
    <submittedName>
        <fullName evidence="10">Carbohydrate ABC transporter permease</fullName>
    </submittedName>
</protein>
<evidence type="ECO:0000256" key="3">
    <source>
        <dbReference type="ARBA" id="ARBA00022475"/>
    </source>
</evidence>
<dbReference type="PANTHER" id="PTHR43744">
    <property type="entry name" value="ABC TRANSPORTER PERMEASE PROTEIN MG189-RELATED-RELATED"/>
    <property type="match status" value="1"/>
</dbReference>
<dbReference type="SUPFAM" id="SSF161098">
    <property type="entry name" value="MetI-like"/>
    <property type="match status" value="1"/>
</dbReference>
<proteinExistence type="inferred from homology"/>
<comment type="subcellular location">
    <subcellularLocation>
        <location evidence="1 7">Cell membrane</location>
        <topology evidence="1 7">Multi-pass membrane protein</topology>
    </subcellularLocation>
</comment>
<dbReference type="Pfam" id="PF00528">
    <property type="entry name" value="BPD_transp_1"/>
    <property type="match status" value="1"/>
</dbReference>
<dbReference type="InterPro" id="IPR035906">
    <property type="entry name" value="MetI-like_sf"/>
</dbReference>
<feature type="transmembrane region" description="Helical" evidence="7">
    <location>
        <begin position="139"/>
        <end position="161"/>
    </location>
</feature>
<feature type="transmembrane region" description="Helical" evidence="7">
    <location>
        <begin position="167"/>
        <end position="188"/>
    </location>
</feature>
<dbReference type="RefSeq" id="WP_382394708.1">
    <property type="nucleotide sequence ID" value="NZ_JBHTCQ010000002.1"/>
</dbReference>
<feature type="transmembrane region" description="Helical" evidence="7">
    <location>
        <begin position="225"/>
        <end position="246"/>
    </location>
</feature>
<accession>A0ABW2Q8N5</accession>
<evidence type="ECO:0000256" key="8">
    <source>
        <dbReference type="SAM" id="MobiDB-lite"/>
    </source>
</evidence>
<evidence type="ECO:0000259" key="9">
    <source>
        <dbReference type="PROSITE" id="PS50928"/>
    </source>
</evidence>
<reference evidence="11" key="1">
    <citation type="journal article" date="2019" name="Int. J. Syst. Evol. Microbiol.">
        <title>The Global Catalogue of Microorganisms (GCM) 10K type strain sequencing project: providing services to taxonomists for standard genome sequencing and annotation.</title>
        <authorList>
            <consortium name="The Broad Institute Genomics Platform"/>
            <consortium name="The Broad Institute Genome Sequencing Center for Infectious Disease"/>
            <person name="Wu L."/>
            <person name="Ma J."/>
        </authorList>
    </citation>
    <scope>NUCLEOTIDE SEQUENCE [LARGE SCALE GENOMIC DNA]</scope>
    <source>
        <strain evidence="11">JCM 1490</strain>
    </source>
</reference>
<dbReference type="InterPro" id="IPR000515">
    <property type="entry name" value="MetI-like"/>
</dbReference>
<keyword evidence="11" id="KW-1185">Reference proteome</keyword>
<dbReference type="EMBL" id="JBHTCQ010000002">
    <property type="protein sequence ID" value="MFC7405875.1"/>
    <property type="molecule type" value="Genomic_DNA"/>
</dbReference>
<name>A0ABW2Q8N5_9MICO</name>
<feature type="domain" description="ABC transmembrane type-1" evidence="9">
    <location>
        <begin position="103"/>
        <end position="294"/>
    </location>
</feature>
<gene>
    <name evidence="10" type="ORF">ACFQQL_12195</name>
</gene>
<sequence length="308" mass="34012">MTMTGQTSATTLGAEVAAAADTRTPQRRLRRSARSTGPLGTVARYLASAVVVVAALLPLAWMTISGFKARSEVVTSPFQFFPDIWYPQNYVEIVQDPAFMRALGVTFGGAILFATLSLTVNSMAAYCFARLDFAFKRTLWAIVLGTMFIPQMAILLTSYIVVTRMGMLNTLAVLVIPGATAAVHIFFIRQFYLGIPTSIEEAALLDGCSRWQIFLRIFLPLSKPVFVVVGITSFLAFWNAYVWPIMTITEPDSSLTQIQQYLATFRSERRVEYGMLLAGSTLAALPVIVLFLVFQRYIISGIRISGIK</sequence>
<evidence type="ECO:0000256" key="1">
    <source>
        <dbReference type="ARBA" id="ARBA00004651"/>
    </source>
</evidence>
<keyword evidence="3" id="KW-1003">Cell membrane</keyword>
<dbReference type="Gene3D" id="1.10.3720.10">
    <property type="entry name" value="MetI-like"/>
    <property type="match status" value="1"/>
</dbReference>
<dbReference type="Proteomes" id="UP001596455">
    <property type="component" value="Unassembled WGS sequence"/>
</dbReference>
<dbReference type="PANTHER" id="PTHR43744:SF12">
    <property type="entry name" value="ABC TRANSPORTER PERMEASE PROTEIN MG189-RELATED"/>
    <property type="match status" value="1"/>
</dbReference>
<feature type="transmembrane region" description="Helical" evidence="7">
    <location>
        <begin position="105"/>
        <end position="127"/>
    </location>
</feature>
<evidence type="ECO:0000256" key="2">
    <source>
        <dbReference type="ARBA" id="ARBA00022448"/>
    </source>
</evidence>
<feature type="transmembrane region" description="Helical" evidence="7">
    <location>
        <begin position="273"/>
        <end position="294"/>
    </location>
</feature>
<evidence type="ECO:0000256" key="7">
    <source>
        <dbReference type="RuleBase" id="RU363032"/>
    </source>
</evidence>
<keyword evidence="5 7" id="KW-1133">Transmembrane helix</keyword>
<feature type="transmembrane region" description="Helical" evidence="7">
    <location>
        <begin position="42"/>
        <end position="64"/>
    </location>
</feature>
<evidence type="ECO:0000256" key="6">
    <source>
        <dbReference type="ARBA" id="ARBA00023136"/>
    </source>
</evidence>
<feature type="compositionally biased region" description="Low complexity" evidence="8">
    <location>
        <begin position="9"/>
        <end position="22"/>
    </location>
</feature>
<keyword evidence="4 7" id="KW-0812">Transmembrane</keyword>
<keyword evidence="6 7" id="KW-0472">Membrane</keyword>
<evidence type="ECO:0000256" key="5">
    <source>
        <dbReference type="ARBA" id="ARBA00022989"/>
    </source>
</evidence>
<evidence type="ECO:0000256" key="4">
    <source>
        <dbReference type="ARBA" id="ARBA00022692"/>
    </source>
</evidence>
<feature type="region of interest" description="Disordered" evidence="8">
    <location>
        <begin position="1"/>
        <end position="35"/>
    </location>
</feature>
<comment type="caution">
    <text evidence="10">The sequence shown here is derived from an EMBL/GenBank/DDBJ whole genome shotgun (WGS) entry which is preliminary data.</text>
</comment>
<organism evidence="10 11">
    <name type="scientific">Georgenia alba</name>
    <dbReference type="NCBI Taxonomy" id="2233858"/>
    <lineage>
        <taxon>Bacteria</taxon>
        <taxon>Bacillati</taxon>
        <taxon>Actinomycetota</taxon>
        <taxon>Actinomycetes</taxon>
        <taxon>Micrococcales</taxon>
        <taxon>Bogoriellaceae</taxon>
        <taxon>Georgenia</taxon>
    </lineage>
</organism>
<comment type="similarity">
    <text evidence="7">Belongs to the binding-protein-dependent transport system permease family.</text>
</comment>
<keyword evidence="2 7" id="KW-0813">Transport</keyword>
<dbReference type="PROSITE" id="PS50928">
    <property type="entry name" value="ABC_TM1"/>
    <property type="match status" value="1"/>
</dbReference>